<feature type="transmembrane region" description="Helical" evidence="1">
    <location>
        <begin position="55"/>
        <end position="74"/>
    </location>
</feature>
<evidence type="ECO:0000313" key="2">
    <source>
        <dbReference type="EMBL" id="SIQ34293.1"/>
    </source>
</evidence>
<accession>A0ABY1JKF9</accession>
<sequence length="139" mass="15873">MSTPTQKRFNKEMTQINKESKTNDKVYSYIQDKFISSYYEANSNGRQRVKTLNKYKYSIVITAALFCFLVFIAAPYSKITAIPVTFMLSSIILIPFGLIHPSLAFLDGKSRFTVVWVYVLLFIVSFILIGLSLGVRFEG</sequence>
<dbReference type="RefSeq" id="WP_068589880.1">
    <property type="nucleotide sequence ID" value="NZ_FTNK01000001.1"/>
</dbReference>
<keyword evidence="3" id="KW-1185">Reference proteome</keyword>
<feature type="transmembrane region" description="Helical" evidence="1">
    <location>
        <begin position="80"/>
        <end position="100"/>
    </location>
</feature>
<name>A0ABY1JKF9_9BACL</name>
<reference evidence="2 3" key="1">
    <citation type="submission" date="2017-01" db="EMBL/GenBank/DDBJ databases">
        <authorList>
            <person name="Varghese N."/>
            <person name="Submissions S."/>
        </authorList>
    </citation>
    <scope>NUCLEOTIDE SEQUENCE [LARGE SCALE GENOMIC DNA]</scope>
    <source>
        <strain evidence="2 3">ATCC 23464</strain>
    </source>
</reference>
<proteinExistence type="predicted"/>
<organism evidence="2 3">
    <name type="scientific">Paenibacillus macquariensis</name>
    <dbReference type="NCBI Taxonomy" id="948756"/>
    <lineage>
        <taxon>Bacteria</taxon>
        <taxon>Bacillati</taxon>
        <taxon>Bacillota</taxon>
        <taxon>Bacilli</taxon>
        <taxon>Bacillales</taxon>
        <taxon>Paenibacillaceae</taxon>
        <taxon>Paenibacillus</taxon>
    </lineage>
</organism>
<evidence type="ECO:0008006" key="4">
    <source>
        <dbReference type="Google" id="ProtNLM"/>
    </source>
</evidence>
<feature type="transmembrane region" description="Helical" evidence="1">
    <location>
        <begin position="112"/>
        <end position="135"/>
    </location>
</feature>
<evidence type="ECO:0000313" key="3">
    <source>
        <dbReference type="Proteomes" id="UP000186666"/>
    </source>
</evidence>
<gene>
    <name evidence="2" type="ORF">SAMN05421578_101306</name>
</gene>
<dbReference type="EMBL" id="FTNK01000001">
    <property type="protein sequence ID" value="SIQ34293.1"/>
    <property type="molecule type" value="Genomic_DNA"/>
</dbReference>
<dbReference type="Proteomes" id="UP000186666">
    <property type="component" value="Unassembled WGS sequence"/>
</dbReference>
<keyword evidence="1" id="KW-1133">Transmembrane helix</keyword>
<keyword evidence="1" id="KW-0472">Membrane</keyword>
<comment type="caution">
    <text evidence="2">The sequence shown here is derived from an EMBL/GenBank/DDBJ whole genome shotgun (WGS) entry which is preliminary data.</text>
</comment>
<keyword evidence="1" id="KW-0812">Transmembrane</keyword>
<evidence type="ECO:0000256" key="1">
    <source>
        <dbReference type="SAM" id="Phobius"/>
    </source>
</evidence>
<protein>
    <recommendedName>
        <fullName evidence="4">Permease</fullName>
    </recommendedName>
</protein>